<dbReference type="OrthoDB" id="284243at2759"/>
<keyword evidence="3 4" id="KW-0342">GTP-binding</keyword>
<keyword evidence="7" id="KW-1185">Reference proteome</keyword>
<dbReference type="InterPro" id="IPR005225">
    <property type="entry name" value="Small_GTP-bd"/>
</dbReference>
<dbReference type="PROSITE" id="PS51417">
    <property type="entry name" value="ARF"/>
    <property type="match status" value="1"/>
</dbReference>
<sequence>MGCNIASLKKIKEAASEEETNKKVLFLGLDNAGKSTLLFQLKDNQFKDTVPTVGLNVESIKYRGMNFTLWDVSGQATRLWKHYFDKINAIIFVVDSSDKDRMQRASDELHKVIDDPELMHAPILIFANKQDIAGSMNKDEVYTALRLTEIVEQRKKDLSFQACSAKNGEGIWEGIGQLGDIITEHEKNILHTSTAQHSHR</sequence>
<feature type="binding site" evidence="4">
    <location>
        <begin position="28"/>
        <end position="35"/>
    </location>
    <ligand>
        <name>GTP</name>
        <dbReference type="ChEBI" id="CHEBI:37565"/>
    </ligand>
</feature>
<dbReference type="Pfam" id="PF00025">
    <property type="entry name" value="Arf"/>
    <property type="match status" value="1"/>
</dbReference>
<dbReference type="GO" id="GO:0003924">
    <property type="term" value="F:GTPase activity"/>
    <property type="evidence" value="ECO:0007669"/>
    <property type="project" value="InterPro"/>
</dbReference>
<feature type="binding site" evidence="5">
    <location>
        <position position="52"/>
    </location>
    <ligand>
        <name>Mg(2+)</name>
        <dbReference type="ChEBI" id="CHEBI:18420"/>
    </ligand>
</feature>
<evidence type="ECO:0000313" key="6">
    <source>
        <dbReference type="EMBL" id="CDW91791.1"/>
    </source>
</evidence>
<dbReference type="FunFam" id="3.40.50.300:FF:000412">
    <property type="entry name" value="ADP-ribosylation factor 1"/>
    <property type="match status" value="1"/>
</dbReference>
<dbReference type="NCBIfam" id="TIGR00231">
    <property type="entry name" value="small_GTP"/>
    <property type="match status" value="1"/>
</dbReference>
<dbReference type="EMBL" id="CCKQ01019752">
    <property type="protein sequence ID" value="CDW91791.1"/>
    <property type="molecule type" value="Genomic_DNA"/>
</dbReference>
<evidence type="ECO:0000256" key="1">
    <source>
        <dbReference type="ARBA" id="ARBA00010290"/>
    </source>
</evidence>
<proteinExistence type="inferred from homology"/>
<dbReference type="GO" id="GO:0005525">
    <property type="term" value="F:GTP binding"/>
    <property type="evidence" value="ECO:0007669"/>
    <property type="project" value="UniProtKB-KW"/>
</dbReference>
<protein>
    <submittedName>
        <fullName evidence="6">Adp-ribosylation factor</fullName>
    </submittedName>
</protein>
<dbReference type="Proteomes" id="UP000039865">
    <property type="component" value="Unassembled WGS sequence"/>
</dbReference>
<feature type="binding site" evidence="5">
    <location>
        <position position="35"/>
    </location>
    <ligand>
        <name>Mg(2+)</name>
        <dbReference type="ChEBI" id="CHEBI:18420"/>
    </ligand>
</feature>
<keyword evidence="5" id="KW-0479">Metal-binding</keyword>
<dbReference type="AlphaFoldDB" id="A0A078BC63"/>
<evidence type="ECO:0000313" key="7">
    <source>
        <dbReference type="Proteomes" id="UP000039865"/>
    </source>
</evidence>
<dbReference type="InterPro" id="IPR024156">
    <property type="entry name" value="Small_GTPase_ARF"/>
</dbReference>
<dbReference type="GO" id="GO:0030010">
    <property type="term" value="P:establishment of cell polarity"/>
    <property type="evidence" value="ECO:0007669"/>
    <property type="project" value="UniProtKB-ARBA"/>
</dbReference>
<dbReference type="PANTHER" id="PTHR11711">
    <property type="entry name" value="ADP RIBOSYLATION FACTOR-RELATED"/>
    <property type="match status" value="1"/>
</dbReference>
<evidence type="ECO:0000256" key="4">
    <source>
        <dbReference type="PIRSR" id="PIRSR606689-1"/>
    </source>
</evidence>
<dbReference type="SMART" id="SM00175">
    <property type="entry name" value="RAB"/>
    <property type="match status" value="1"/>
</dbReference>
<evidence type="ECO:0000256" key="3">
    <source>
        <dbReference type="ARBA" id="ARBA00023134"/>
    </source>
</evidence>
<dbReference type="SMART" id="SM00177">
    <property type="entry name" value="ARF"/>
    <property type="match status" value="1"/>
</dbReference>
<organism evidence="6 7">
    <name type="scientific">Stylonychia lemnae</name>
    <name type="common">Ciliate</name>
    <dbReference type="NCBI Taxonomy" id="5949"/>
    <lineage>
        <taxon>Eukaryota</taxon>
        <taxon>Sar</taxon>
        <taxon>Alveolata</taxon>
        <taxon>Ciliophora</taxon>
        <taxon>Intramacronucleata</taxon>
        <taxon>Spirotrichea</taxon>
        <taxon>Stichotrichia</taxon>
        <taxon>Sporadotrichida</taxon>
        <taxon>Oxytrichidae</taxon>
        <taxon>Stylonychinae</taxon>
        <taxon>Stylonychia</taxon>
    </lineage>
</organism>
<name>A0A078BC63_STYLE</name>
<dbReference type="Gene3D" id="3.40.50.300">
    <property type="entry name" value="P-loop containing nucleotide triphosphate hydrolases"/>
    <property type="match status" value="1"/>
</dbReference>
<dbReference type="SUPFAM" id="SSF52540">
    <property type="entry name" value="P-loop containing nucleoside triphosphate hydrolases"/>
    <property type="match status" value="1"/>
</dbReference>
<reference evidence="6 7" key="1">
    <citation type="submission" date="2014-06" db="EMBL/GenBank/DDBJ databases">
        <authorList>
            <person name="Swart Estienne"/>
        </authorList>
    </citation>
    <scope>NUCLEOTIDE SEQUENCE [LARGE SCALE GENOMIC DNA]</scope>
    <source>
        <strain evidence="6 7">130c</strain>
    </source>
</reference>
<dbReference type="PRINTS" id="PR00328">
    <property type="entry name" value="SAR1GTPBP"/>
</dbReference>
<evidence type="ECO:0000256" key="2">
    <source>
        <dbReference type="ARBA" id="ARBA00022741"/>
    </source>
</evidence>
<dbReference type="GO" id="GO:0046872">
    <property type="term" value="F:metal ion binding"/>
    <property type="evidence" value="ECO:0007669"/>
    <property type="project" value="UniProtKB-KW"/>
</dbReference>
<dbReference type="InterPro" id="IPR027417">
    <property type="entry name" value="P-loop_NTPase"/>
</dbReference>
<comment type="similarity">
    <text evidence="1">Belongs to the small GTPase superfamily. Arf family.</text>
</comment>
<gene>
    <name evidence="6" type="primary">Contig18858.g20011</name>
    <name evidence="6" type="ORF">STYLEM_20952</name>
</gene>
<dbReference type="OMA" id="HYYLNCH"/>
<dbReference type="SMART" id="SM00178">
    <property type="entry name" value="SAR"/>
    <property type="match status" value="1"/>
</dbReference>
<keyword evidence="5" id="KW-0460">Magnesium</keyword>
<dbReference type="InParanoid" id="A0A078BC63"/>
<dbReference type="PROSITE" id="PS51422">
    <property type="entry name" value="SAR1"/>
    <property type="match status" value="1"/>
</dbReference>
<keyword evidence="2 4" id="KW-0547">Nucleotide-binding</keyword>
<feature type="binding site" evidence="4">
    <location>
        <position position="74"/>
    </location>
    <ligand>
        <name>GTP</name>
        <dbReference type="ChEBI" id="CHEBI:37565"/>
    </ligand>
</feature>
<accession>A0A078BC63</accession>
<evidence type="ECO:0000256" key="5">
    <source>
        <dbReference type="PIRSR" id="PIRSR606689-2"/>
    </source>
</evidence>
<feature type="binding site" evidence="4">
    <location>
        <begin position="128"/>
        <end position="131"/>
    </location>
    <ligand>
        <name>GTP</name>
        <dbReference type="ChEBI" id="CHEBI:37565"/>
    </ligand>
</feature>
<dbReference type="InterPro" id="IPR006689">
    <property type="entry name" value="Small_GTPase_ARF/SAR"/>
</dbReference>
<dbReference type="CDD" id="cd00878">
    <property type="entry name" value="Arf_Arl"/>
    <property type="match status" value="1"/>
</dbReference>